<dbReference type="GO" id="GO:0042597">
    <property type="term" value="C:periplasmic space"/>
    <property type="evidence" value="ECO:0007669"/>
    <property type="project" value="InterPro"/>
</dbReference>
<evidence type="ECO:0000313" key="10">
    <source>
        <dbReference type="Proteomes" id="UP000315400"/>
    </source>
</evidence>
<dbReference type="InterPro" id="IPR010980">
    <property type="entry name" value="Cyt_c/b562"/>
</dbReference>
<dbReference type="GO" id="GO:0022900">
    <property type="term" value="P:electron transport chain"/>
    <property type="evidence" value="ECO:0007669"/>
    <property type="project" value="InterPro"/>
</dbReference>
<evidence type="ECO:0000256" key="6">
    <source>
        <dbReference type="PIRSR" id="PIRSR000027-1"/>
    </source>
</evidence>
<feature type="binding site" description="axial binding residue" evidence="6">
    <location>
        <position position="141"/>
    </location>
    <ligand>
        <name>heme c</name>
        <dbReference type="ChEBI" id="CHEBI:61717"/>
    </ligand>
    <ligandPart>
        <name>Fe</name>
        <dbReference type="ChEBI" id="CHEBI:18248"/>
    </ligandPart>
</feature>
<comment type="caution">
    <text evidence="9">The sequence shown here is derived from an EMBL/GenBank/DDBJ whole genome shotgun (WGS) entry which is preliminary data.</text>
</comment>
<dbReference type="InterPro" id="IPR012127">
    <property type="entry name" value="Cyt_c_prime"/>
</dbReference>
<evidence type="ECO:0000256" key="2">
    <source>
        <dbReference type="ARBA" id="ARBA00022617"/>
    </source>
</evidence>
<evidence type="ECO:0000256" key="1">
    <source>
        <dbReference type="ARBA" id="ARBA00022448"/>
    </source>
</evidence>
<feature type="binding site" description="covalent" evidence="7">
    <location>
        <position position="140"/>
    </location>
    <ligand>
        <name>heme c</name>
        <dbReference type="ChEBI" id="CHEBI:61717"/>
    </ligand>
</feature>
<dbReference type="EMBL" id="VIFK01000004">
    <property type="protein sequence ID" value="TQF00857.1"/>
    <property type="molecule type" value="Genomic_DNA"/>
</dbReference>
<evidence type="ECO:0000256" key="7">
    <source>
        <dbReference type="PIRSR" id="PIRSR000027-2"/>
    </source>
</evidence>
<dbReference type="Pfam" id="PF01322">
    <property type="entry name" value="Cytochrom_C_2"/>
    <property type="match status" value="1"/>
</dbReference>
<keyword evidence="5 6" id="KW-0408">Iron</keyword>
<comment type="PTM">
    <text evidence="7">Binds 1 heme group per subunit.</text>
</comment>
<keyword evidence="2 7" id="KW-0349">Heme</keyword>
<dbReference type="SUPFAM" id="SSF47175">
    <property type="entry name" value="Cytochromes"/>
    <property type="match status" value="1"/>
</dbReference>
<sequence length="148" mass="15591">MNIRTIAAATALGLATLASVAMAHEGVKNEAVKARMILMKDIKDAVGVLGGMAKGEVSFDAAKADAAKEALIRHSAQIPAAFEAEEMDPKSESKPEIWETWEDFVSKSEALGAAAGELDTSDQAWIGPGMGKIGGTCKACHETYRVKK</sequence>
<dbReference type="PROSITE" id="PS51009">
    <property type="entry name" value="CYTCII"/>
    <property type="match status" value="1"/>
</dbReference>
<keyword evidence="4" id="KW-0249">Electron transport</keyword>
<evidence type="ECO:0000313" key="9">
    <source>
        <dbReference type="EMBL" id="TQF00857.1"/>
    </source>
</evidence>
<dbReference type="GO" id="GO:0009055">
    <property type="term" value="F:electron transfer activity"/>
    <property type="evidence" value="ECO:0007669"/>
    <property type="project" value="InterPro"/>
</dbReference>
<gene>
    <name evidence="9" type="ORF">FKY71_01550</name>
</gene>
<feature type="signal peptide" evidence="8">
    <location>
        <begin position="1"/>
        <end position="23"/>
    </location>
</feature>
<accession>A0A540VVZ9</accession>
<feature type="chain" id="PRO_5022236215" evidence="8">
    <location>
        <begin position="24"/>
        <end position="148"/>
    </location>
</feature>
<protein>
    <submittedName>
        <fullName evidence="9">Cytochrome c</fullName>
    </submittedName>
</protein>
<evidence type="ECO:0000256" key="4">
    <source>
        <dbReference type="ARBA" id="ARBA00022982"/>
    </source>
</evidence>
<dbReference type="AlphaFoldDB" id="A0A540VVZ9"/>
<dbReference type="GO" id="GO:0020037">
    <property type="term" value="F:heme binding"/>
    <property type="evidence" value="ECO:0007669"/>
    <property type="project" value="InterPro"/>
</dbReference>
<dbReference type="GO" id="GO:0005506">
    <property type="term" value="F:iron ion binding"/>
    <property type="evidence" value="ECO:0007669"/>
    <property type="project" value="InterPro"/>
</dbReference>
<evidence type="ECO:0000256" key="8">
    <source>
        <dbReference type="SAM" id="SignalP"/>
    </source>
</evidence>
<keyword evidence="1" id="KW-0813">Transport</keyword>
<keyword evidence="8" id="KW-0732">Signal</keyword>
<reference evidence="9 10" key="1">
    <citation type="submission" date="2019-06" db="EMBL/GenBank/DDBJ databases">
        <title>Metagenome assembled Genome of Spiribacter salinus SL48-SHIP from the microbial mat of Salt Lake 48 (Novosibirsk region, Russia).</title>
        <authorList>
            <person name="Shipova A."/>
            <person name="Rozanov A.S."/>
            <person name="Bryanskaya A.V."/>
            <person name="Peltek S.E."/>
        </authorList>
    </citation>
    <scope>NUCLEOTIDE SEQUENCE [LARGE SCALE GENOMIC DNA]</scope>
    <source>
        <strain evidence="9">SL48-SHIP-2</strain>
    </source>
</reference>
<organism evidence="9 10">
    <name type="scientific">Spiribacter salinus</name>
    <dbReference type="NCBI Taxonomy" id="1335746"/>
    <lineage>
        <taxon>Bacteria</taxon>
        <taxon>Pseudomonadati</taxon>
        <taxon>Pseudomonadota</taxon>
        <taxon>Gammaproteobacteria</taxon>
        <taxon>Chromatiales</taxon>
        <taxon>Ectothiorhodospiraceae</taxon>
        <taxon>Spiribacter</taxon>
    </lineage>
</organism>
<keyword evidence="3 6" id="KW-0479">Metal-binding</keyword>
<dbReference type="InterPro" id="IPR002321">
    <property type="entry name" value="Cyt_c_II"/>
</dbReference>
<dbReference type="Gene3D" id="1.20.120.10">
    <property type="entry name" value="Cytochrome c/b562"/>
    <property type="match status" value="1"/>
</dbReference>
<proteinExistence type="predicted"/>
<dbReference type="PIRSF" id="PIRSF000027">
    <property type="entry name" value="Cytc_c_prime"/>
    <property type="match status" value="1"/>
</dbReference>
<name>A0A540VVZ9_9GAMM</name>
<dbReference type="Proteomes" id="UP000315400">
    <property type="component" value="Unassembled WGS sequence"/>
</dbReference>
<feature type="binding site" description="covalent" evidence="7">
    <location>
        <position position="137"/>
    </location>
    <ligand>
        <name>heme c</name>
        <dbReference type="ChEBI" id="CHEBI:61717"/>
    </ligand>
</feature>
<evidence type="ECO:0000256" key="5">
    <source>
        <dbReference type="ARBA" id="ARBA00023004"/>
    </source>
</evidence>
<evidence type="ECO:0000256" key="3">
    <source>
        <dbReference type="ARBA" id="ARBA00022723"/>
    </source>
</evidence>